<evidence type="ECO:0008006" key="3">
    <source>
        <dbReference type="Google" id="ProtNLM"/>
    </source>
</evidence>
<dbReference type="InterPro" id="IPR036397">
    <property type="entry name" value="RNaseH_sf"/>
</dbReference>
<dbReference type="EMBL" id="CP005290">
    <property type="protein sequence ID" value="AGK61435.1"/>
    <property type="molecule type" value="Genomic_DNA"/>
</dbReference>
<gene>
    <name evidence="1" type="ORF">Asulf_01452</name>
</gene>
<evidence type="ECO:0000313" key="2">
    <source>
        <dbReference type="Proteomes" id="UP000013307"/>
    </source>
</evidence>
<dbReference type="KEGG" id="ast:Asulf_01452"/>
<accession>N0BME0</accession>
<protein>
    <recommendedName>
        <fullName evidence="3">Integrase catalytic domain-containing protein</fullName>
    </recommendedName>
</protein>
<dbReference type="STRING" id="387631.Asulf_01452"/>
<evidence type="ECO:0000313" key="1">
    <source>
        <dbReference type="EMBL" id="AGK61435.1"/>
    </source>
</evidence>
<dbReference type="GO" id="GO:0003676">
    <property type="term" value="F:nucleic acid binding"/>
    <property type="evidence" value="ECO:0007669"/>
    <property type="project" value="InterPro"/>
</dbReference>
<dbReference type="Proteomes" id="UP000013307">
    <property type="component" value="Chromosome"/>
</dbReference>
<organism evidence="1 2">
    <name type="scientific">Archaeoglobus sulfaticallidus PM70-1</name>
    <dbReference type="NCBI Taxonomy" id="387631"/>
    <lineage>
        <taxon>Archaea</taxon>
        <taxon>Methanobacteriati</taxon>
        <taxon>Methanobacteriota</taxon>
        <taxon>Archaeoglobi</taxon>
        <taxon>Archaeoglobales</taxon>
        <taxon>Archaeoglobaceae</taxon>
        <taxon>Archaeoglobus</taxon>
    </lineage>
</organism>
<dbReference type="eggNOG" id="arCOG02125">
    <property type="taxonomic scope" value="Archaea"/>
</dbReference>
<name>N0BME0_9EURY</name>
<sequence>MDDASRLVTCYGVFDEATSENAIKVLREGFREYGIPDEIFTDLEQFVPSRNRDGAKHNFKQLKMV</sequence>
<proteinExistence type="predicted"/>
<keyword evidence="2" id="KW-1185">Reference proteome</keyword>
<dbReference type="HOGENOM" id="CLU_2839183_0_0_2"/>
<dbReference type="AlphaFoldDB" id="N0BME0"/>
<reference evidence="1 2" key="1">
    <citation type="journal article" date="2013" name="Genome Announc.">
        <title>Complete Genome Sequence of the Thermophilic and Facultatively Chemolithoautotrophic Sulfate Reducer Archaeoglobus sulfaticallidus Strain PM70-1T.</title>
        <authorList>
            <person name="Stokke R."/>
            <person name="Hocking W.P."/>
            <person name="Steinsbu B.O."/>
            <person name="Steen I.H."/>
        </authorList>
    </citation>
    <scope>NUCLEOTIDE SEQUENCE [LARGE SCALE GENOMIC DNA]</scope>
    <source>
        <strain evidence="1">PM70-1</strain>
    </source>
</reference>
<dbReference type="Gene3D" id="3.30.420.10">
    <property type="entry name" value="Ribonuclease H-like superfamily/Ribonuclease H"/>
    <property type="match status" value="1"/>
</dbReference>